<feature type="region of interest" description="Disordered" evidence="1">
    <location>
        <begin position="170"/>
        <end position="194"/>
    </location>
</feature>
<keyword evidence="4" id="KW-1185">Reference proteome</keyword>
<evidence type="ECO:0000256" key="1">
    <source>
        <dbReference type="SAM" id="MobiDB-lite"/>
    </source>
</evidence>
<keyword evidence="2" id="KW-1133">Transmembrane helix</keyword>
<evidence type="ECO:0000256" key="2">
    <source>
        <dbReference type="SAM" id="Phobius"/>
    </source>
</evidence>
<organism evidence="3 4">
    <name type="scientific">Colocasia esculenta</name>
    <name type="common">Wild taro</name>
    <name type="synonym">Arum esculentum</name>
    <dbReference type="NCBI Taxonomy" id="4460"/>
    <lineage>
        <taxon>Eukaryota</taxon>
        <taxon>Viridiplantae</taxon>
        <taxon>Streptophyta</taxon>
        <taxon>Embryophyta</taxon>
        <taxon>Tracheophyta</taxon>
        <taxon>Spermatophyta</taxon>
        <taxon>Magnoliopsida</taxon>
        <taxon>Liliopsida</taxon>
        <taxon>Araceae</taxon>
        <taxon>Aroideae</taxon>
        <taxon>Colocasieae</taxon>
        <taxon>Colocasia</taxon>
    </lineage>
</organism>
<evidence type="ECO:0000313" key="4">
    <source>
        <dbReference type="Proteomes" id="UP000652761"/>
    </source>
</evidence>
<proteinExistence type="predicted"/>
<keyword evidence="2" id="KW-0472">Membrane</keyword>
<dbReference type="Proteomes" id="UP000652761">
    <property type="component" value="Unassembled WGS sequence"/>
</dbReference>
<evidence type="ECO:0000313" key="3">
    <source>
        <dbReference type="EMBL" id="MQM06639.1"/>
    </source>
</evidence>
<dbReference type="EMBL" id="NMUH01003679">
    <property type="protein sequence ID" value="MQM06639.1"/>
    <property type="molecule type" value="Genomic_DNA"/>
</dbReference>
<comment type="caution">
    <text evidence="3">The sequence shown here is derived from an EMBL/GenBank/DDBJ whole genome shotgun (WGS) entry which is preliminary data.</text>
</comment>
<name>A0A843WAQ9_COLES</name>
<feature type="transmembrane region" description="Helical" evidence="2">
    <location>
        <begin position="35"/>
        <end position="56"/>
    </location>
</feature>
<keyword evidence="2" id="KW-0812">Transmembrane</keyword>
<feature type="transmembrane region" description="Helical" evidence="2">
    <location>
        <begin position="386"/>
        <end position="408"/>
    </location>
</feature>
<sequence>MLLGSAVHMVSYRLRGSVAPSVVTSSVGSPRFRGVVVWLVSTVLVWFSGAAAGPFVHGCEAKSFGSFAGGRVVSGSLSGLVMADRRDWGGGGDDPEDPTQRMIERIWESFTEIRMRMDQPGLTQPAIPVVEEAVPVAPDAVAPLMCKKVEEAAQRAAVLERTLQVRQSQSQVGGSGSFRLPQRSQGISKGKAPLGASSSGIAKWGLLSVPERDRGVRRVLIATPRDITFRLPLSWLIVCMRAACRAQGRRADVDKRIATGIRVATCGALAPVMLLGSAIHMVVLRLLWLPLPLGAPGSEVSQACGCARGLSRYSGTVRVLSSSWTPSLSRRVAVRLRERRQWDSDLHGPAGCDLQVWWFGWSPQFLFGLVERQLDLSSVAARLRGVVVWLVSTVLVWFSGAAAGPFVCGCEAER</sequence>
<accession>A0A843WAQ9</accession>
<dbReference type="AlphaFoldDB" id="A0A843WAQ9"/>
<protein>
    <submittedName>
        <fullName evidence="3">Uncharacterized protein</fullName>
    </submittedName>
</protein>
<reference evidence="3" key="1">
    <citation type="submission" date="2017-07" db="EMBL/GenBank/DDBJ databases">
        <title>Taro Niue Genome Assembly and Annotation.</title>
        <authorList>
            <person name="Atibalentja N."/>
            <person name="Keating K."/>
            <person name="Fields C.J."/>
        </authorList>
    </citation>
    <scope>NUCLEOTIDE SEQUENCE</scope>
    <source>
        <strain evidence="3">Niue_2</strain>
        <tissue evidence="3">Leaf</tissue>
    </source>
</reference>
<gene>
    <name evidence="3" type="ORF">Taro_039464</name>
</gene>
<feature type="transmembrane region" description="Helical" evidence="2">
    <location>
        <begin position="263"/>
        <end position="288"/>
    </location>
</feature>